<dbReference type="GO" id="GO:0032543">
    <property type="term" value="P:mitochondrial translation"/>
    <property type="evidence" value="ECO:0007669"/>
    <property type="project" value="InterPro"/>
</dbReference>
<dbReference type="PANTHER" id="PTHR39150">
    <property type="entry name" value="54S RIBOSOMAL PROTEIN L28, MITOCHONDRIAL"/>
    <property type="match status" value="1"/>
</dbReference>
<dbReference type="PANTHER" id="PTHR39150:SF1">
    <property type="entry name" value="LARGE RIBOSOMAL SUBUNIT PROTEIN ML40"/>
    <property type="match status" value="1"/>
</dbReference>
<dbReference type="HOGENOM" id="CLU_090382_2_0_1"/>
<evidence type="ECO:0000256" key="8">
    <source>
        <dbReference type="SAM" id="MobiDB-lite"/>
    </source>
</evidence>
<keyword evidence="6" id="KW-0687">Ribonucleoprotein</keyword>
<comment type="subcellular location">
    <subcellularLocation>
        <location evidence="1">Mitochondrion</location>
    </subcellularLocation>
</comment>
<evidence type="ECO:0000256" key="5">
    <source>
        <dbReference type="ARBA" id="ARBA00023128"/>
    </source>
</evidence>
<evidence type="ECO:0000256" key="3">
    <source>
        <dbReference type="ARBA" id="ARBA00022946"/>
    </source>
</evidence>
<dbReference type="GO" id="GO:0005739">
    <property type="term" value="C:mitochondrion"/>
    <property type="evidence" value="ECO:0007669"/>
    <property type="project" value="UniProtKB-SubCell"/>
</dbReference>
<keyword evidence="4" id="KW-0689">Ribosomal protein</keyword>
<evidence type="ECO:0000256" key="6">
    <source>
        <dbReference type="ARBA" id="ARBA00023274"/>
    </source>
</evidence>
<accession>A0A0D0BPD6</accession>
<dbReference type="InterPro" id="IPR019192">
    <property type="entry name" value="Ribosomal_mL40"/>
</dbReference>
<keyword evidence="5" id="KW-0496">Mitochondrion</keyword>
<dbReference type="EMBL" id="KN835145">
    <property type="protein sequence ID" value="KIK47607.1"/>
    <property type="molecule type" value="Genomic_DNA"/>
</dbReference>
<reference evidence="9 10" key="1">
    <citation type="submission" date="2014-04" db="EMBL/GenBank/DDBJ databases">
        <authorList>
            <consortium name="DOE Joint Genome Institute"/>
            <person name="Kuo A."/>
            <person name="Ruytinx J."/>
            <person name="Rineau F."/>
            <person name="Colpaert J."/>
            <person name="Kohler A."/>
            <person name="Nagy L.G."/>
            <person name="Floudas D."/>
            <person name="Copeland A."/>
            <person name="Barry K.W."/>
            <person name="Cichocki N."/>
            <person name="Veneault-Fourrey C."/>
            <person name="LaButti K."/>
            <person name="Lindquist E.A."/>
            <person name="Lipzen A."/>
            <person name="Lundell T."/>
            <person name="Morin E."/>
            <person name="Murat C."/>
            <person name="Sun H."/>
            <person name="Tunlid A."/>
            <person name="Henrissat B."/>
            <person name="Grigoriev I.V."/>
            <person name="Hibbett D.S."/>
            <person name="Martin F."/>
            <person name="Nordberg H.P."/>
            <person name="Cantor M.N."/>
            <person name="Hua S.X."/>
        </authorList>
    </citation>
    <scope>NUCLEOTIDE SEQUENCE [LARGE SCALE GENOMIC DNA]</scope>
    <source>
        <strain evidence="9 10">UH-Slu-Lm8-n1</strain>
    </source>
</reference>
<gene>
    <name evidence="9" type="ORF">CY34DRAFT_799116</name>
</gene>
<dbReference type="GO" id="GO:0003735">
    <property type="term" value="F:structural constituent of ribosome"/>
    <property type="evidence" value="ECO:0007669"/>
    <property type="project" value="InterPro"/>
</dbReference>
<dbReference type="AlphaFoldDB" id="A0A0D0BPD6"/>
<dbReference type="Gene3D" id="6.10.250.3440">
    <property type="match status" value="1"/>
</dbReference>
<dbReference type="Proteomes" id="UP000054485">
    <property type="component" value="Unassembled WGS sequence"/>
</dbReference>
<name>A0A0D0BPD6_9AGAM</name>
<proteinExistence type="inferred from homology"/>
<evidence type="ECO:0000256" key="7">
    <source>
        <dbReference type="ARBA" id="ARBA00035192"/>
    </source>
</evidence>
<keyword evidence="3" id="KW-0809">Transit peptide</keyword>
<evidence type="ECO:0000313" key="10">
    <source>
        <dbReference type="Proteomes" id="UP000054485"/>
    </source>
</evidence>
<evidence type="ECO:0000256" key="2">
    <source>
        <dbReference type="ARBA" id="ARBA00009360"/>
    </source>
</evidence>
<dbReference type="STRING" id="930992.A0A0D0BPD6"/>
<dbReference type="InterPro" id="IPR042831">
    <property type="entry name" value="Ribosomal_mL40_fung"/>
</dbReference>
<evidence type="ECO:0000313" key="9">
    <source>
        <dbReference type="EMBL" id="KIK47607.1"/>
    </source>
</evidence>
<protein>
    <recommendedName>
        <fullName evidence="7">Large ribosomal subunit protein mL40</fullName>
    </recommendedName>
</protein>
<organism evidence="9 10">
    <name type="scientific">Suillus luteus UH-Slu-Lm8-n1</name>
    <dbReference type="NCBI Taxonomy" id="930992"/>
    <lineage>
        <taxon>Eukaryota</taxon>
        <taxon>Fungi</taxon>
        <taxon>Dikarya</taxon>
        <taxon>Basidiomycota</taxon>
        <taxon>Agaricomycotina</taxon>
        <taxon>Agaricomycetes</taxon>
        <taxon>Agaricomycetidae</taxon>
        <taxon>Boletales</taxon>
        <taxon>Suillineae</taxon>
        <taxon>Suillaceae</taxon>
        <taxon>Suillus</taxon>
    </lineage>
</organism>
<dbReference type="Pfam" id="PF09812">
    <property type="entry name" value="MRP-L28"/>
    <property type="match status" value="1"/>
</dbReference>
<comment type="similarity">
    <text evidence="2">Belongs to the mitochondrion-specific ribosomal protein mL40 family.</text>
</comment>
<sequence>MSVSVLKLNGSPFQLRGLVTRLYSTRKGEVSTSDPQKDNIRRYLYPPNIRNKATPTGTWRPDVARALQRAIPSVQAHETIQRAWLLHQRHIRKKRDAELQRKFNCMRQAMQELEEIDSRLFREANKQEDPRARSLVEVEALKSMSEPEKRAVESRVRGLFPRELRIPTDTPPKNGWPHEWRAFQRPLA</sequence>
<reference evidence="10" key="2">
    <citation type="submission" date="2015-01" db="EMBL/GenBank/DDBJ databases">
        <title>Evolutionary Origins and Diversification of the Mycorrhizal Mutualists.</title>
        <authorList>
            <consortium name="DOE Joint Genome Institute"/>
            <consortium name="Mycorrhizal Genomics Consortium"/>
            <person name="Kohler A."/>
            <person name="Kuo A."/>
            <person name="Nagy L.G."/>
            <person name="Floudas D."/>
            <person name="Copeland A."/>
            <person name="Barry K.W."/>
            <person name="Cichocki N."/>
            <person name="Veneault-Fourrey C."/>
            <person name="LaButti K."/>
            <person name="Lindquist E.A."/>
            <person name="Lipzen A."/>
            <person name="Lundell T."/>
            <person name="Morin E."/>
            <person name="Murat C."/>
            <person name="Riley R."/>
            <person name="Ohm R."/>
            <person name="Sun H."/>
            <person name="Tunlid A."/>
            <person name="Henrissat B."/>
            <person name="Grigoriev I.V."/>
            <person name="Hibbett D.S."/>
            <person name="Martin F."/>
        </authorList>
    </citation>
    <scope>NUCLEOTIDE SEQUENCE [LARGE SCALE GENOMIC DNA]</scope>
    <source>
        <strain evidence="10">UH-Slu-Lm8-n1</strain>
    </source>
</reference>
<evidence type="ECO:0000256" key="4">
    <source>
        <dbReference type="ARBA" id="ARBA00022980"/>
    </source>
</evidence>
<dbReference type="OrthoDB" id="2098203at2759"/>
<dbReference type="FunCoup" id="A0A0D0BPD6">
    <property type="interactions" value="9"/>
</dbReference>
<dbReference type="GO" id="GO:1990904">
    <property type="term" value="C:ribonucleoprotein complex"/>
    <property type="evidence" value="ECO:0007669"/>
    <property type="project" value="UniProtKB-KW"/>
</dbReference>
<dbReference type="InParanoid" id="A0A0D0BPD6"/>
<evidence type="ECO:0000256" key="1">
    <source>
        <dbReference type="ARBA" id="ARBA00004173"/>
    </source>
</evidence>
<feature type="region of interest" description="Disordered" evidence="8">
    <location>
        <begin position="163"/>
        <end position="188"/>
    </location>
</feature>
<keyword evidence="10" id="KW-1185">Reference proteome</keyword>
<dbReference type="GO" id="GO:0005840">
    <property type="term" value="C:ribosome"/>
    <property type="evidence" value="ECO:0007669"/>
    <property type="project" value="UniProtKB-KW"/>
</dbReference>